<feature type="region of interest" description="Disordered" evidence="1">
    <location>
        <begin position="1"/>
        <end position="28"/>
    </location>
</feature>
<proteinExistence type="predicted"/>
<dbReference type="AlphaFoldDB" id="A0A7S4BWC8"/>
<name>A0A7S4BWC8_CHRCT</name>
<evidence type="ECO:0000256" key="1">
    <source>
        <dbReference type="SAM" id="MobiDB-lite"/>
    </source>
</evidence>
<gene>
    <name evidence="2" type="ORF">PCAR00345_LOCUS31862</name>
</gene>
<protein>
    <submittedName>
        <fullName evidence="2">Uncharacterized protein</fullName>
    </submittedName>
</protein>
<dbReference type="EMBL" id="HBIZ01049797">
    <property type="protein sequence ID" value="CAE0779223.1"/>
    <property type="molecule type" value="Transcribed_RNA"/>
</dbReference>
<reference evidence="2" key="1">
    <citation type="submission" date="2021-01" db="EMBL/GenBank/DDBJ databases">
        <authorList>
            <person name="Corre E."/>
            <person name="Pelletier E."/>
            <person name="Niang G."/>
            <person name="Scheremetjew M."/>
            <person name="Finn R."/>
            <person name="Kale V."/>
            <person name="Holt S."/>
            <person name="Cochrane G."/>
            <person name="Meng A."/>
            <person name="Brown T."/>
            <person name="Cohen L."/>
        </authorList>
    </citation>
    <scope>NUCLEOTIDE SEQUENCE</scope>
    <source>
        <strain evidence="2">CCMP645</strain>
    </source>
</reference>
<accession>A0A7S4BWC8</accession>
<organism evidence="2">
    <name type="scientific">Chrysotila carterae</name>
    <name type="common">Marine alga</name>
    <name type="synonym">Syracosphaera carterae</name>
    <dbReference type="NCBI Taxonomy" id="13221"/>
    <lineage>
        <taxon>Eukaryota</taxon>
        <taxon>Haptista</taxon>
        <taxon>Haptophyta</taxon>
        <taxon>Prymnesiophyceae</taxon>
        <taxon>Isochrysidales</taxon>
        <taxon>Isochrysidaceae</taxon>
        <taxon>Chrysotila</taxon>
    </lineage>
</organism>
<sequence>MARTMPLPRRRGTAWSDGGKTGRPAAARGTCDAAKHDARTAGLCRNAADACDGARASHRRESTAHLRVFIAVLLCGHVSAAATPAKTAASVRIRLAKWPTDYEAVCAVRAPSIIVMEQGSVGTWGQKIQLSAEEALERRVHARLGTALRDNATVILAETAADNADGGGGGDSGGQSQHGELAVCSLQGIQTNFCRHAASAAASTAYACTRDAVSAAAQSRRAPAPWLLAVCPAAWTACSPACQLATHVTCRG</sequence>
<evidence type="ECO:0000313" key="2">
    <source>
        <dbReference type="EMBL" id="CAE0779223.1"/>
    </source>
</evidence>